<dbReference type="AlphaFoldDB" id="A0A0F8CML7"/>
<keyword evidence="4" id="KW-1185">Reference proteome</keyword>
<evidence type="ECO:0000313" key="1">
    <source>
        <dbReference type="EMBL" id="KKG06134.1"/>
    </source>
</evidence>
<name>A0A0F8CML7_METMZ</name>
<dbReference type="EMBL" id="JJQU01000093">
    <property type="protein sequence ID" value="KKH86876.1"/>
    <property type="molecule type" value="Genomic_DNA"/>
</dbReference>
<sequence>MPLEPEELSPDLKLYNMIDKVVVVEGVVPSDPTVWEFHILGKVLKVDAEKLECMATFRRQYLKVFHRPAPEVKPNRWRSVLEALAEDKAEYRQAPEESEFVYIARQIFEIICERDITDDPDDAMTGNFLFKHTLPNGKTYFCMPSVRFGELVQRSGYIIPLNILSTTMTELGMKREGSLRVRYGGPQLRSWCFKPEVVMEQKGE</sequence>
<dbReference type="EMBL" id="JJOS01000012">
    <property type="protein sequence ID" value="KKG06134.1"/>
    <property type="molecule type" value="Genomic_DNA"/>
</dbReference>
<evidence type="ECO:0000313" key="2">
    <source>
        <dbReference type="EMBL" id="KKH86876.1"/>
    </source>
</evidence>
<dbReference type="RefSeq" id="WP_048048184.1">
    <property type="nucleotide sequence ID" value="NZ_JJOS01000012.1"/>
</dbReference>
<reference evidence="3 4" key="1">
    <citation type="journal article" date="2015" name="ISME J.">
        <title>Genomic and phenotypic differentiation among Methanosarcina mazei populations from Columbia River sediment.</title>
        <authorList>
            <person name="Youngblut N.D."/>
            <person name="Wirth J.S."/>
            <person name="Henriksen J.R."/>
            <person name="Smith M."/>
            <person name="Simon H."/>
            <person name="Metcalf W.W."/>
            <person name="Whitaker R.J."/>
        </authorList>
    </citation>
    <scope>NUCLEOTIDE SEQUENCE [LARGE SCALE GENOMIC DNA]</scope>
    <source>
        <strain evidence="2 3">1.H.M.2.1</strain>
        <strain evidence="1 4">2.F.A.2.4</strain>
    </source>
</reference>
<evidence type="ECO:0000313" key="4">
    <source>
        <dbReference type="Proteomes" id="UP000034578"/>
    </source>
</evidence>
<protein>
    <submittedName>
        <fullName evidence="1">Uncharacterized protein</fullName>
    </submittedName>
</protein>
<comment type="caution">
    <text evidence="1">The sequence shown here is derived from an EMBL/GenBank/DDBJ whole genome shotgun (WGS) entry which is preliminary data.</text>
</comment>
<proteinExistence type="predicted"/>
<dbReference type="Proteomes" id="UP000034578">
    <property type="component" value="Unassembled WGS sequence"/>
</dbReference>
<evidence type="ECO:0000313" key="3">
    <source>
        <dbReference type="Proteomes" id="UP000034152"/>
    </source>
</evidence>
<accession>A0A0F8CML7</accession>
<dbReference type="Proteomes" id="UP000034152">
    <property type="component" value="Unassembled WGS sequence"/>
</dbReference>
<gene>
    <name evidence="1" type="ORF">DU47_12815</name>
    <name evidence="2" type="ORF">DU80_07030</name>
</gene>
<dbReference type="PATRIC" id="fig|2209.56.peg.1533"/>
<organism evidence="1 4">
    <name type="scientific">Methanosarcina mazei</name>
    <name type="common">Methanosarcina frisia</name>
    <dbReference type="NCBI Taxonomy" id="2209"/>
    <lineage>
        <taxon>Archaea</taxon>
        <taxon>Methanobacteriati</taxon>
        <taxon>Methanobacteriota</taxon>
        <taxon>Stenosarchaea group</taxon>
        <taxon>Methanomicrobia</taxon>
        <taxon>Methanosarcinales</taxon>
        <taxon>Methanosarcinaceae</taxon>
        <taxon>Methanosarcina</taxon>
    </lineage>
</organism>